<evidence type="ECO:0000313" key="2">
    <source>
        <dbReference type="Proteomes" id="UP000789739"/>
    </source>
</evidence>
<sequence>MSSQQICVARTTFDAIIDQYIQKHHETKRPKLFVTQDMYDEAIQILRNPENLQISNKKTRHWVNHNETILLLDVIPEKTIALREAALSQSITQFSG</sequence>
<evidence type="ECO:0000313" key="1">
    <source>
        <dbReference type="EMBL" id="CAG8659398.1"/>
    </source>
</evidence>
<comment type="caution">
    <text evidence="1">The sequence shown here is derived from an EMBL/GenBank/DDBJ whole genome shotgun (WGS) entry which is preliminary data.</text>
</comment>
<organism evidence="1 2">
    <name type="scientific">Paraglomus brasilianum</name>
    <dbReference type="NCBI Taxonomy" id="144538"/>
    <lineage>
        <taxon>Eukaryota</taxon>
        <taxon>Fungi</taxon>
        <taxon>Fungi incertae sedis</taxon>
        <taxon>Mucoromycota</taxon>
        <taxon>Glomeromycotina</taxon>
        <taxon>Glomeromycetes</taxon>
        <taxon>Paraglomerales</taxon>
        <taxon>Paraglomeraceae</taxon>
        <taxon>Paraglomus</taxon>
    </lineage>
</organism>
<gene>
    <name evidence="1" type="ORF">PBRASI_LOCUS10701</name>
</gene>
<dbReference type="EMBL" id="CAJVPI010003525">
    <property type="protein sequence ID" value="CAG8659398.1"/>
    <property type="molecule type" value="Genomic_DNA"/>
</dbReference>
<protein>
    <submittedName>
        <fullName evidence="1">10766_t:CDS:1</fullName>
    </submittedName>
</protein>
<proteinExistence type="predicted"/>
<dbReference type="OrthoDB" id="2499658at2759"/>
<reference evidence="1" key="1">
    <citation type="submission" date="2021-06" db="EMBL/GenBank/DDBJ databases">
        <authorList>
            <person name="Kallberg Y."/>
            <person name="Tangrot J."/>
            <person name="Rosling A."/>
        </authorList>
    </citation>
    <scope>NUCLEOTIDE SEQUENCE</scope>
    <source>
        <strain evidence="1">BR232B</strain>
    </source>
</reference>
<dbReference type="Proteomes" id="UP000789739">
    <property type="component" value="Unassembled WGS sequence"/>
</dbReference>
<feature type="non-terminal residue" evidence="1">
    <location>
        <position position="96"/>
    </location>
</feature>
<dbReference type="AlphaFoldDB" id="A0A9N9E4H3"/>
<accession>A0A9N9E4H3</accession>
<name>A0A9N9E4H3_9GLOM</name>
<keyword evidence="2" id="KW-1185">Reference proteome</keyword>